<dbReference type="InterPro" id="IPR002575">
    <property type="entry name" value="Aminoglycoside_PTrfase"/>
</dbReference>
<keyword evidence="3" id="KW-1185">Reference proteome</keyword>
<evidence type="ECO:0000259" key="1">
    <source>
        <dbReference type="Pfam" id="PF01636"/>
    </source>
</evidence>
<organism evidence="2 3">
    <name type="scientific">Purpureocillium lilacinum</name>
    <name type="common">Paecilomyces lilacinus</name>
    <dbReference type="NCBI Taxonomy" id="33203"/>
    <lineage>
        <taxon>Eukaryota</taxon>
        <taxon>Fungi</taxon>
        <taxon>Dikarya</taxon>
        <taxon>Ascomycota</taxon>
        <taxon>Pezizomycotina</taxon>
        <taxon>Sordariomycetes</taxon>
        <taxon>Hypocreomycetidae</taxon>
        <taxon>Hypocreales</taxon>
        <taxon>Ophiocordycipitaceae</taxon>
        <taxon>Purpureocillium</taxon>
    </lineage>
</organism>
<sequence length="318" mass="35703">MHVVMAYPQYSLDEELANFFAKTTANRSACDARAEELVGGKATPVAVQGNCSYSIYAGPCLEYVVQFRLESLRLGMGVTSLATQLYGGVTHLDFILSHDSPDNSPESSARRRRLMVGVARFFAHAWKTPEPVDQNYRASMRETFEKELRMLLGALPARLHTTIQRCIDSIDAIFSLPMVILHKGFGTCNIMVDETTCELVGVIDWAEATICPFGLNLHSLQTLTGELNLRRGWMRYDDYHDMHGIFWETFEDEVGGVEESFMEAIRMARIVGLLLSKGFTSRLEAEPSPIGNDERGRYNMLSLDGFLLIPETKFEGVH</sequence>
<name>A0ABR0C6X3_PURLI</name>
<comment type="caution">
    <text evidence="2">The sequence shown here is derived from an EMBL/GenBank/DDBJ whole genome shotgun (WGS) entry which is preliminary data.</text>
</comment>
<gene>
    <name evidence="2" type="ORF">Purlil1_3753</name>
</gene>
<dbReference type="Pfam" id="PF01636">
    <property type="entry name" value="APH"/>
    <property type="match status" value="1"/>
</dbReference>
<protein>
    <recommendedName>
        <fullName evidence="1">Aminoglycoside phosphotransferase domain-containing protein</fullName>
    </recommendedName>
</protein>
<accession>A0ABR0C6X3</accession>
<reference evidence="2 3" key="1">
    <citation type="journal article" date="2024" name="Microbiol. Resour. Announc.">
        <title>Genome annotations for the ascomycete fungi Trichoderma harzianum, Trichoderma aggressivum, and Purpureocillium lilacinum.</title>
        <authorList>
            <person name="Beijen E.P.W."/>
            <person name="Ohm R.A."/>
        </authorList>
    </citation>
    <scope>NUCLEOTIDE SEQUENCE [LARGE SCALE GENOMIC DNA]</scope>
    <source>
        <strain evidence="2 3">CBS 150709</strain>
    </source>
</reference>
<dbReference type="EMBL" id="JAWRVI010000010">
    <property type="protein sequence ID" value="KAK4091914.1"/>
    <property type="molecule type" value="Genomic_DNA"/>
</dbReference>
<dbReference type="Proteomes" id="UP001287286">
    <property type="component" value="Unassembled WGS sequence"/>
</dbReference>
<feature type="domain" description="Aminoglycoside phosphotransferase" evidence="1">
    <location>
        <begin position="133"/>
        <end position="213"/>
    </location>
</feature>
<dbReference type="SUPFAM" id="SSF56112">
    <property type="entry name" value="Protein kinase-like (PK-like)"/>
    <property type="match status" value="1"/>
</dbReference>
<dbReference type="Gene3D" id="3.90.1200.10">
    <property type="match status" value="1"/>
</dbReference>
<evidence type="ECO:0000313" key="2">
    <source>
        <dbReference type="EMBL" id="KAK4091914.1"/>
    </source>
</evidence>
<evidence type="ECO:0000313" key="3">
    <source>
        <dbReference type="Proteomes" id="UP001287286"/>
    </source>
</evidence>
<dbReference type="InterPro" id="IPR011009">
    <property type="entry name" value="Kinase-like_dom_sf"/>
</dbReference>
<proteinExistence type="predicted"/>